<dbReference type="EMBL" id="JBHLTL010000004">
    <property type="protein sequence ID" value="MFC0589099.1"/>
    <property type="molecule type" value="Genomic_DNA"/>
</dbReference>
<dbReference type="PANTHER" id="PTHR45947">
    <property type="entry name" value="SULFOQUINOVOSYL TRANSFERASE SQD2"/>
    <property type="match status" value="1"/>
</dbReference>
<gene>
    <name evidence="1" type="ORF">ACFFF7_06705</name>
</gene>
<dbReference type="Proteomes" id="UP001589943">
    <property type="component" value="Unassembled WGS sequence"/>
</dbReference>
<dbReference type="SUPFAM" id="SSF53756">
    <property type="entry name" value="UDP-Glycosyltransferase/glycogen phosphorylase"/>
    <property type="match status" value="1"/>
</dbReference>
<dbReference type="RefSeq" id="WP_379480603.1">
    <property type="nucleotide sequence ID" value="NZ_JBHLTL010000004.1"/>
</dbReference>
<protein>
    <submittedName>
        <fullName evidence="1">TIGR03087 family PEP-CTERM/XrtA system glycosyltransferase</fullName>
    </submittedName>
</protein>
<proteinExistence type="predicted"/>
<reference evidence="1 2" key="1">
    <citation type="submission" date="2024-09" db="EMBL/GenBank/DDBJ databases">
        <authorList>
            <person name="Sun Q."/>
            <person name="Mori K."/>
        </authorList>
    </citation>
    <scope>NUCLEOTIDE SEQUENCE [LARGE SCALE GENOMIC DNA]</scope>
    <source>
        <strain evidence="1 2">NCAIM B.02537</strain>
    </source>
</reference>
<dbReference type="PANTHER" id="PTHR45947:SF3">
    <property type="entry name" value="SULFOQUINOVOSYL TRANSFERASE SQD2"/>
    <property type="match status" value="1"/>
</dbReference>
<keyword evidence="2" id="KW-1185">Reference proteome</keyword>
<evidence type="ECO:0000313" key="2">
    <source>
        <dbReference type="Proteomes" id="UP001589943"/>
    </source>
</evidence>
<evidence type="ECO:0000313" key="1">
    <source>
        <dbReference type="EMBL" id="MFC0589099.1"/>
    </source>
</evidence>
<dbReference type="InterPro" id="IPR050194">
    <property type="entry name" value="Glycosyltransferase_grp1"/>
</dbReference>
<comment type="caution">
    <text evidence="1">The sequence shown here is derived from an EMBL/GenBank/DDBJ whole genome shotgun (WGS) entry which is preliminary data.</text>
</comment>
<dbReference type="NCBIfam" id="TIGR03087">
    <property type="entry name" value="stp1"/>
    <property type="match status" value="1"/>
</dbReference>
<name>A0ABV6PGY9_9SPHN</name>
<accession>A0ABV6PGY9</accession>
<organism evidence="1 2">
    <name type="scientific">Novosphingobium aquiterrae</name>
    <dbReference type="NCBI Taxonomy" id="624388"/>
    <lineage>
        <taxon>Bacteria</taxon>
        <taxon>Pseudomonadati</taxon>
        <taxon>Pseudomonadota</taxon>
        <taxon>Alphaproteobacteria</taxon>
        <taxon>Sphingomonadales</taxon>
        <taxon>Sphingomonadaceae</taxon>
        <taxon>Novosphingobium</taxon>
    </lineage>
</organism>
<dbReference type="Gene3D" id="3.40.50.2000">
    <property type="entry name" value="Glycogen Phosphorylase B"/>
    <property type="match status" value="2"/>
</dbReference>
<dbReference type="InterPro" id="IPR017521">
    <property type="entry name" value="Sugar_tfrase_PEP-CTERM_Stp1"/>
</dbReference>
<dbReference type="Pfam" id="PF13692">
    <property type="entry name" value="Glyco_trans_1_4"/>
    <property type="match status" value="1"/>
</dbReference>
<dbReference type="CDD" id="cd03801">
    <property type="entry name" value="GT4_PimA-like"/>
    <property type="match status" value="1"/>
</dbReference>
<sequence length="419" mass="45560">MDFAGAGMSGEILFLSHRMPFPPDRGDKIRSHHVLRKLATLAPVHVATFADDERDIAEEVELASIARSYRLVRRVKPLIVAGMQSLMRRQPVSVPAFSSAEIAKYVAAVLAEHPISMIYAFSGQMGQFIPASFTGKVVFDFVDVDSAKFEAYADEASGIRRWLFEREGRLLAHEEARIAARSDVSLLVSSEEAALFRLRLPAEQAADCDVRTLRNGIDSRFFDPAIVSAASAMAASPGPRLIFVGQMDYAPNVTAALRVIDRLLPAIRETLPKATFHIVGRNPDEQLVEYHGKNGVFVWGGVDDIRAYLAAADLALIPLEIARGVQNKVLEAMAMSLPVVLTSQAATGIGAVDGEHLAIADSDEDLVDRVTALLAHPRQALTLGHEARNYVVEKMSWQAALAPLVDLVSDPAAEPRHAA</sequence>